<dbReference type="AlphaFoldDB" id="A0ABD3ISZ3"/>
<evidence type="ECO:0000256" key="1">
    <source>
        <dbReference type="SAM" id="MobiDB-lite"/>
    </source>
</evidence>
<dbReference type="EMBL" id="JBJKBG010000011">
    <property type="protein sequence ID" value="KAL3717219.1"/>
    <property type="molecule type" value="Genomic_DNA"/>
</dbReference>
<sequence length="234" mass="26186">MNQLQSAIRSTFALRSRGGTAAAAAAAAARGLPSLLRDAPRPFSTEPEQPAQPEDSSADPFLRPPNTGPVYAKLFGMSRHTLRTDIVNLLEGCNLTPDDVRFNYNRMFVPMGMMVQFPSRFQFDQAFKVIGRKGRLYKLERADRSQWDLLMNYDGKTLLLQGIPFSANPNDVERFMSGCQYDASSIQMMVRPANPDPIKMATVNFPSQIQAMNAFITKNRGFCQNSQVLLRVLQ</sequence>
<dbReference type="InterPro" id="IPR035979">
    <property type="entry name" value="RBD_domain_sf"/>
</dbReference>
<accession>A0ABD3ISZ3</accession>
<dbReference type="PANTHER" id="PTHR48167">
    <property type="entry name" value="EXPRESSED PROTEIN"/>
    <property type="match status" value="1"/>
</dbReference>
<dbReference type="SUPFAM" id="SSF54928">
    <property type="entry name" value="RNA-binding domain, RBD"/>
    <property type="match status" value="1"/>
</dbReference>
<dbReference type="PANTHER" id="PTHR48167:SF2">
    <property type="entry name" value="EXPRESSED PROTEIN"/>
    <property type="match status" value="1"/>
</dbReference>
<comment type="caution">
    <text evidence="2">The sequence shown here is derived from an EMBL/GenBank/DDBJ whole genome shotgun (WGS) entry which is preliminary data.</text>
</comment>
<organism evidence="2 3">
    <name type="scientific">Eucalyptus globulus</name>
    <name type="common">Tasmanian blue gum</name>
    <dbReference type="NCBI Taxonomy" id="34317"/>
    <lineage>
        <taxon>Eukaryota</taxon>
        <taxon>Viridiplantae</taxon>
        <taxon>Streptophyta</taxon>
        <taxon>Embryophyta</taxon>
        <taxon>Tracheophyta</taxon>
        <taxon>Spermatophyta</taxon>
        <taxon>Magnoliopsida</taxon>
        <taxon>eudicotyledons</taxon>
        <taxon>Gunneridae</taxon>
        <taxon>Pentapetalae</taxon>
        <taxon>rosids</taxon>
        <taxon>malvids</taxon>
        <taxon>Myrtales</taxon>
        <taxon>Myrtaceae</taxon>
        <taxon>Myrtoideae</taxon>
        <taxon>Eucalypteae</taxon>
        <taxon>Eucalyptus</taxon>
    </lineage>
</organism>
<keyword evidence="3" id="KW-1185">Reference proteome</keyword>
<feature type="region of interest" description="Disordered" evidence="1">
    <location>
        <begin position="36"/>
        <end position="64"/>
    </location>
</feature>
<evidence type="ECO:0000313" key="3">
    <source>
        <dbReference type="Proteomes" id="UP001634007"/>
    </source>
</evidence>
<dbReference type="Proteomes" id="UP001634007">
    <property type="component" value="Unassembled WGS sequence"/>
</dbReference>
<dbReference type="InterPro" id="IPR012677">
    <property type="entry name" value="Nucleotide-bd_a/b_plait_sf"/>
</dbReference>
<protein>
    <submittedName>
        <fullName evidence="2">Uncharacterized protein</fullName>
    </submittedName>
</protein>
<proteinExistence type="predicted"/>
<gene>
    <name evidence="2" type="ORF">ACJRO7_008753</name>
</gene>
<evidence type="ECO:0000313" key="2">
    <source>
        <dbReference type="EMBL" id="KAL3717219.1"/>
    </source>
</evidence>
<reference evidence="2 3" key="1">
    <citation type="submission" date="2024-11" db="EMBL/GenBank/DDBJ databases">
        <title>Chromosome-level genome assembly of Eucalyptus globulus Labill. provides insights into its genome evolution.</title>
        <authorList>
            <person name="Li X."/>
        </authorList>
    </citation>
    <scope>NUCLEOTIDE SEQUENCE [LARGE SCALE GENOMIC DNA]</scope>
    <source>
        <strain evidence="2">CL2024</strain>
        <tissue evidence="2">Fresh tender leaves</tissue>
    </source>
</reference>
<dbReference type="Gene3D" id="3.30.70.330">
    <property type="match status" value="1"/>
</dbReference>
<name>A0ABD3ISZ3_EUCGL</name>